<reference evidence="6" key="1">
    <citation type="journal article" date="2015" name="Biosci. Biotechnol. Biochem.">
        <title>Identification and analysis of the resorcinomycin biosynthetic gene cluster.</title>
        <authorList>
            <person name="Ooya K."/>
            <person name="Ogasawara Y."/>
            <person name="Noike M."/>
            <person name="Dairi T."/>
        </authorList>
    </citation>
    <scope>NUCLEOTIDE SEQUENCE</scope>
    <source>
        <strain evidence="6">DO-248</strain>
    </source>
</reference>
<feature type="domain" description="Aminotransferase class I/classII large" evidence="5">
    <location>
        <begin position="72"/>
        <end position="436"/>
    </location>
</feature>
<evidence type="ECO:0000259" key="5">
    <source>
        <dbReference type="Pfam" id="PF00155"/>
    </source>
</evidence>
<evidence type="ECO:0000256" key="2">
    <source>
        <dbReference type="ARBA" id="ARBA00022576"/>
    </source>
</evidence>
<dbReference type="InterPro" id="IPR015422">
    <property type="entry name" value="PyrdxlP-dep_Trfase_small"/>
</dbReference>
<gene>
    <name evidence="6" type="primary">res10</name>
</gene>
<dbReference type="Pfam" id="PF00155">
    <property type="entry name" value="Aminotran_1_2"/>
    <property type="match status" value="1"/>
</dbReference>
<comment type="cofactor">
    <cofactor evidence="1">
        <name>pyridoxal 5'-phosphate</name>
        <dbReference type="ChEBI" id="CHEBI:597326"/>
    </cofactor>
</comment>
<evidence type="ECO:0000256" key="1">
    <source>
        <dbReference type="ARBA" id="ARBA00001933"/>
    </source>
</evidence>
<dbReference type="InterPro" id="IPR015424">
    <property type="entry name" value="PyrdxlP-dep_Trfase"/>
</dbReference>
<organism evidence="6">
    <name type="scientific">Streptomyces roseoverticillatus</name>
    <dbReference type="NCBI Taxonomy" id="66429"/>
    <lineage>
        <taxon>Bacteria</taxon>
        <taxon>Bacillati</taxon>
        <taxon>Actinomycetota</taxon>
        <taxon>Actinomycetes</taxon>
        <taxon>Kitasatosporales</taxon>
        <taxon>Streptomycetaceae</taxon>
        <taxon>Streptomyces</taxon>
    </lineage>
</organism>
<dbReference type="GO" id="GO:0008483">
    <property type="term" value="F:transaminase activity"/>
    <property type="evidence" value="ECO:0007669"/>
    <property type="project" value="UniProtKB-KW"/>
</dbReference>
<sequence length="450" mass="48295">MLQLDETDLHPSLRDPALDAVTFLNEVMSRHPHAISFAPGAPHPALLHDIDPARHIDAFLHHLCRTRGLTPAAARHLLHSYGPSRGLINDLVADALRRDSGIDVPPEALVITVGAQEAMLLTLRALFAGPHNLLAVTDPCYVGILGAARLLGIGLVPVPDDGHGPGPDRLTAACRAARAQGRRLRALYLAPDHANPSGALLGRADRLRLLDVAEAEDLLLLEDSAYAFTTAPGSALPPLKALDAATGRVVHLGTFAKLCLPGARVGFAVADQPVRTRDGRRRLLADELAALKTMTTVNTPPLAQAVIGGMLLEHGSLAALGRDRAALYRRNLTLLLDALDRHLAPGGRPPPGVTWNRPTGGFFVRMRLPVPVDTALLETSAEQYGVLWTPMAPFYADRGADVSDRGADVSDGRRHELRLSCSYLEPEQIETGARRLAAFVHGISPRFRGR</sequence>
<dbReference type="GO" id="GO:0030170">
    <property type="term" value="F:pyridoxal phosphate binding"/>
    <property type="evidence" value="ECO:0007669"/>
    <property type="project" value="InterPro"/>
</dbReference>
<dbReference type="SUPFAM" id="SSF53383">
    <property type="entry name" value="PLP-dependent transferases"/>
    <property type="match status" value="1"/>
</dbReference>
<dbReference type="CDD" id="cd00609">
    <property type="entry name" value="AAT_like"/>
    <property type="match status" value="1"/>
</dbReference>
<proteinExistence type="predicted"/>
<protein>
    <submittedName>
        <fullName evidence="6">Aminotransferase</fullName>
    </submittedName>
</protein>
<keyword evidence="2 6" id="KW-0032">Aminotransferase</keyword>
<dbReference type="InterPro" id="IPR050859">
    <property type="entry name" value="Class-I_PLP-dep_aminotransf"/>
</dbReference>
<evidence type="ECO:0000256" key="4">
    <source>
        <dbReference type="ARBA" id="ARBA00022898"/>
    </source>
</evidence>
<dbReference type="PANTHER" id="PTHR42790">
    <property type="entry name" value="AMINOTRANSFERASE"/>
    <property type="match status" value="1"/>
</dbReference>
<evidence type="ECO:0000256" key="3">
    <source>
        <dbReference type="ARBA" id="ARBA00022679"/>
    </source>
</evidence>
<keyword evidence="4" id="KW-0663">Pyridoxal phosphate</keyword>
<dbReference type="EMBL" id="LC035135">
    <property type="protein sequence ID" value="BAU09326.1"/>
    <property type="molecule type" value="Genomic_DNA"/>
</dbReference>
<keyword evidence="3 6" id="KW-0808">Transferase</keyword>
<accession>A0A0S3TVV2</accession>
<evidence type="ECO:0000313" key="6">
    <source>
        <dbReference type="EMBL" id="BAU09326.1"/>
    </source>
</evidence>
<dbReference type="InterPro" id="IPR015421">
    <property type="entry name" value="PyrdxlP-dep_Trfase_major"/>
</dbReference>
<dbReference type="Gene3D" id="3.40.640.10">
    <property type="entry name" value="Type I PLP-dependent aspartate aminotransferase-like (Major domain)"/>
    <property type="match status" value="1"/>
</dbReference>
<name>A0A0S3TVV2_9ACTN</name>
<dbReference type="GO" id="GO:1901605">
    <property type="term" value="P:alpha-amino acid metabolic process"/>
    <property type="evidence" value="ECO:0007669"/>
    <property type="project" value="TreeGrafter"/>
</dbReference>
<dbReference type="PANTHER" id="PTHR42790:SF19">
    <property type="entry name" value="KYNURENINE_ALPHA-AMINOADIPATE AMINOTRANSFERASE, MITOCHONDRIAL"/>
    <property type="match status" value="1"/>
</dbReference>
<dbReference type="InterPro" id="IPR004839">
    <property type="entry name" value="Aminotransferase_I/II_large"/>
</dbReference>
<dbReference type="AlphaFoldDB" id="A0A0S3TVV2"/>
<dbReference type="Gene3D" id="3.90.1150.10">
    <property type="entry name" value="Aspartate Aminotransferase, domain 1"/>
    <property type="match status" value="1"/>
</dbReference>